<evidence type="ECO:0000313" key="1">
    <source>
        <dbReference type="EMBL" id="KAJ8903060.1"/>
    </source>
</evidence>
<protein>
    <submittedName>
        <fullName evidence="1">Uncharacterized protein</fullName>
    </submittedName>
</protein>
<comment type="caution">
    <text evidence="1">The sequence shown here is derived from an EMBL/GenBank/DDBJ whole genome shotgun (WGS) entry which is preliminary data.</text>
</comment>
<proteinExistence type="predicted"/>
<accession>A0AAV8UKI1</accession>
<dbReference type="Proteomes" id="UP001157974">
    <property type="component" value="Unassembled WGS sequence"/>
</dbReference>
<reference evidence="1 2" key="1">
    <citation type="journal article" date="2023" name="Nat. Commun.">
        <title>Origin of minicircular mitochondrial genomes in red algae.</title>
        <authorList>
            <person name="Lee Y."/>
            <person name="Cho C.H."/>
            <person name="Lee Y.M."/>
            <person name="Park S.I."/>
            <person name="Yang J.H."/>
            <person name="West J.A."/>
            <person name="Bhattacharya D."/>
            <person name="Yoon H.S."/>
        </authorList>
    </citation>
    <scope>NUCLEOTIDE SEQUENCE [LARGE SCALE GENOMIC DNA]</scope>
    <source>
        <strain evidence="1 2">CCMP1338</strain>
        <tissue evidence="1">Whole cell</tissue>
    </source>
</reference>
<evidence type="ECO:0000313" key="2">
    <source>
        <dbReference type="Proteomes" id="UP001157974"/>
    </source>
</evidence>
<organism evidence="1 2">
    <name type="scientific">Rhodosorus marinus</name>
    <dbReference type="NCBI Taxonomy" id="101924"/>
    <lineage>
        <taxon>Eukaryota</taxon>
        <taxon>Rhodophyta</taxon>
        <taxon>Stylonematophyceae</taxon>
        <taxon>Stylonematales</taxon>
        <taxon>Stylonemataceae</taxon>
        <taxon>Rhodosorus</taxon>
    </lineage>
</organism>
<name>A0AAV8UKI1_9RHOD</name>
<keyword evidence="2" id="KW-1185">Reference proteome</keyword>
<sequence length="181" mass="21063">MQATRKTMHFGIRRLFHTSRSRLNKFMLIPLTKEDKCLDRKAYDPQREKKRLTGFHKELTRAVERVLPMSELLMKAEIYVDDIVLDKRGRNATIVFTSGLVRNGNWLGPDLIEALHNEWMTYRDYVGRAYRSKIRTGPLPSIKFEYAAVPEGGGHKERMAAFIRNVKQKGTKLKDPVPMED</sequence>
<dbReference type="AlphaFoldDB" id="A0AAV8UKI1"/>
<gene>
    <name evidence="1" type="ORF">NDN08_006375</name>
</gene>
<dbReference type="EMBL" id="JAMWBK010000008">
    <property type="protein sequence ID" value="KAJ8903060.1"/>
    <property type="molecule type" value="Genomic_DNA"/>
</dbReference>